<dbReference type="EMBL" id="JAHYIQ010000006">
    <property type="protein sequence ID" value="KAK1131139.1"/>
    <property type="molecule type" value="Genomic_DNA"/>
</dbReference>
<gene>
    <name evidence="2" type="ORF">K0M31_017432</name>
</gene>
<proteinExistence type="predicted"/>
<organism evidence="2 3">
    <name type="scientific">Melipona bicolor</name>
    <dbReference type="NCBI Taxonomy" id="60889"/>
    <lineage>
        <taxon>Eukaryota</taxon>
        <taxon>Metazoa</taxon>
        <taxon>Ecdysozoa</taxon>
        <taxon>Arthropoda</taxon>
        <taxon>Hexapoda</taxon>
        <taxon>Insecta</taxon>
        <taxon>Pterygota</taxon>
        <taxon>Neoptera</taxon>
        <taxon>Endopterygota</taxon>
        <taxon>Hymenoptera</taxon>
        <taxon>Apocrita</taxon>
        <taxon>Aculeata</taxon>
        <taxon>Apoidea</taxon>
        <taxon>Anthophila</taxon>
        <taxon>Apidae</taxon>
        <taxon>Melipona</taxon>
    </lineage>
</organism>
<evidence type="ECO:0000256" key="1">
    <source>
        <dbReference type="SAM" id="MobiDB-lite"/>
    </source>
</evidence>
<evidence type="ECO:0000313" key="2">
    <source>
        <dbReference type="EMBL" id="KAK1131139.1"/>
    </source>
</evidence>
<feature type="compositionally biased region" description="Low complexity" evidence="1">
    <location>
        <begin position="46"/>
        <end position="63"/>
    </location>
</feature>
<sequence length="206" mass="22845">MRVFVIRDGSLVVAKRADLGAPTSWHIFRFRIARRPETPKGKTKSPPDVSRSVSVSRAAPSSGSGSIVIKVTRNKPPWENCNLERKLLLPDKLVIVLRISVATALFREASNAETFREISSPFRENVVNVFAPIELEMGGNSSSTNDEGKLEESNERWYVVSNIAQRTSCAEFLFAPSCIMNKASFPARSRIKREKDYSSATGGIID</sequence>
<comment type="caution">
    <text evidence="2">The sequence shown here is derived from an EMBL/GenBank/DDBJ whole genome shotgun (WGS) entry which is preliminary data.</text>
</comment>
<dbReference type="Proteomes" id="UP001177670">
    <property type="component" value="Unassembled WGS sequence"/>
</dbReference>
<name>A0AA40G583_9HYME</name>
<feature type="region of interest" description="Disordered" evidence="1">
    <location>
        <begin position="36"/>
        <end position="63"/>
    </location>
</feature>
<evidence type="ECO:0000313" key="3">
    <source>
        <dbReference type="Proteomes" id="UP001177670"/>
    </source>
</evidence>
<accession>A0AA40G583</accession>
<reference evidence="2" key="1">
    <citation type="submission" date="2021-10" db="EMBL/GenBank/DDBJ databases">
        <title>Melipona bicolor Genome sequencing and assembly.</title>
        <authorList>
            <person name="Araujo N.S."/>
            <person name="Arias M.C."/>
        </authorList>
    </citation>
    <scope>NUCLEOTIDE SEQUENCE</scope>
    <source>
        <strain evidence="2">USP_2M_L1-L4_2017</strain>
        <tissue evidence="2">Whole body</tissue>
    </source>
</reference>
<keyword evidence="3" id="KW-1185">Reference proteome</keyword>
<dbReference type="AlphaFoldDB" id="A0AA40G583"/>
<protein>
    <submittedName>
        <fullName evidence="2">Uncharacterized protein</fullName>
    </submittedName>
</protein>